<keyword evidence="3" id="KW-0808">Transferase</keyword>
<comment type="similarity">
    <text evidence="1">Belongs to the ComF/GntX family.</text>
</comment>
<dbReference type="InterPro" id="IPR051910">
    <property type="entry name" value="ComF/GntX_DNA_util-trans"/>
</dbReference>
<evidence type="ECO:0000256" key="1">
    <source>
        <dbReference type="ARBA" id="ARBA00008007"/>
    </source>
</evidence>
<dbReference type="InterPro" id="IPR029057">
    <property type="entry name" value="PRTase-like"/>
</dbReference>
<accession>A0A979G053</accession>
<evidence type="ECO:0000313" key="3">
    <source>
        <dbReference type="EMBL" id="ACU58375.1"/>
    </source>
</evidence>
<proteinExistence type="inferred from homology"/>
<protein>
    <submittedName>
        <fullName evidence="3">Phosphoribosyltransferase</fullName>
    </submittedName>
</protein>
<dbReference type="EMBL" id="CP001699">
    <property type="protein sequence ID" value="ACU58375.1"/>
    <property type="molecule type" value="Genomic_DNA"/>
</dbReference>
<dbReference type="Gene3D" id="3.40.50.2020">
    <property type="match status" value="1"/>
</dbReference>
<evidence type="ECO:0000313" key="4">
    <source>
        <dbReference type="Proteomes" id="UP000002215"/>
    </source>
</evidence>
<dbReference type="GO" id="GO:0016757">
    <property type="term" value="F:glycosyltransferase activity"/>
    <property type="evidence" value="ECO:0007669"/>
    <property type="project" value="UniProtKB-KW"/>
</dbReference>
<reference evidence="4" key="1">
    <citation type="submission" date="2009-08" db="EMBL/GenBank/DDBJ databases">
        <title>The complete genome of Chitinophaga pinensis DSM 2588.</title>
        <authorList>
            <consortium name="US DOE Joint Genome Institute (JGI-PGF)"/>
            <person name="Lucas S."/>
            <person name="Copeland A."/>
            <person name="Lapidus A."/>
            <person name="Glavina del Rio T."/>
            <person name="Dalin E."/>
            <person name="Tice H."/>
            <person name="Bruce D."/>
            <person name="Goodwin L."/>
            <person name="Pitluck S."/>
            <person name="Kyrpides N."/>
            <person name="Mavromatis K."/>
            <person name="Ivanova N."/>
            <person name="Mikhailova N."/>
            <person name="Sims D."/>
            <person name="Meinche L."/>
            <person name="Brettin T."/>
            <person name="Detter J.C."/>
            <person name="Han C."/>
            <person name="Larimer F."/>
            <person name="Land M."/>
            <person name="Hauser L."/>
            <person name="Markowitz V."/>
            <person name="Cheng J.-F."/>
            <person name="Hugenholtz P."/>
            <person name="Woyke T."/>
            <person name="Wu D."/>
            <person name="Spring S."/>
            <person name="Klenk H.-P."/>
            <person name="Eisen J.A."/>
        </authorList>
    </citation>
    <scope>NUCLEOTIDE SEQUENCE [LARGE SCALE GENOMIC DNA]</scope>
    <source>
        <strain evidence="4">ATCC 43595 / DSM 2588 / LMG 13176 / NBRC 15968 / NCIMB 11800 / UQM 2034</strain>
    </source>
</reference>
<dbReference type="SUPFAM" id="SSF53271">
    <property type="entry name" value="PRTase-like"/>
    <property type="match status" value="1"/>
</dbReference>
<organism evidence="3 4">
    <name type="scientific">Chitinophaga pinensis (strain ATCC 43595 / DSM 2588 / LMG 13176 / NBRC 15968 / NCIMB 11800 / UQM 2034)</name>
    <dbReference type="NCBI Taxonomy" id="485918"/>
    <lineage>
        <taxon>Bacteria</taxon>
        <taxon>Pseudomonadati</taxon>
        <taxon>Bacteroidota</taxon>
        <taxon>Chitinophagia</taxon>
        <taxon>Chitinophagales</taxon>
        <taxon>Chitinophagaceae</taxon>
        <taxon>Chitinophaga</taxon>
    </lineage>
</organism>
<dbReference type="OrthoDB" id="9779910at2"/>
<dbReference type="InterPro" id="IPR000836">
    <property type="entry name" value="PRTase_dom"/>
</dbReference>
<feature type="domain" description="Phosphoribosyltransferase" evidence="2">
    <location>
        <begin position="157"/>
        <end position="231"/>
    </location>
</feature>
<evidence type="ECO:0000259" key="2">
    <source>
        <dbReference type="Pfam" id="PF00156"/>
    </source>
</evidence>
<dbReference type="Proteomes" id="UP000002215">
    <property type="component" value="Chromosome"/>
</dbReference>
<name>A0A979G053_CHIPD</name>
<reference evidence="3 4" key="2">
    <citation type="journal article" date="2010" name="Stand. Genomic Sci.">
        <title>Complete genome sequence of Chitinophaga pinensis type strain (UQM 2034).</title>
        <authorList>
            <person name="Glavina Del Rio T."/>
            <person name="Abt B."/>
            <person name="Spring S."/>
            <person name="Lapidus A."/>
            <person name="Nolan M."/>
            <person name="Tice H."/>
            <person name="Copeland A."/>
            <person name="Cheng J.F."/>
            <person name="Chen F."/>
            <person name="Bruce D."/>
            <person name="Goodwin L."/>
            <person name="Pitluck S."/>
            <person name="Ivanova N."/>
            <person name="Mavromatis K."/>
            <person name="Mikhailova N."/>
            <person name="Pati A."/>
            <person name="Chen A."/>
            <person name="Palaniappan K."/>
            <person name="Land M."/>
            <person name="Hauser L."/>
            <person name="Chang Y.J."/>
            <person name="Jeffries C.D."/>
            <person name="Chain P."/>
            <person name="Saunders E."/>
            <person name="Detter J.C."/>
            <person name="Brettin T."/>
            <person name="Rohde M."/>
            <person name="Goker M."/>
            <person name="Bristow J."/>
            <person name="Eisen J.A."/>
            <person name="Markowitz V."/>
            <person name="Hugenholtz P."/>
            <person name="Kyrpides N.C."/>
            <person name="Klenk H.P."/>
            <person name="Lucas S."/>
        </authorList>
    </citation>
    <scope>NUCLEOTIDE SEQUENCE [LARGE SCALE GENOMIC DNA]</scope>
    <source>
        <strain evidence="4">ATCC 43595 / DSM 2588 / LMG 13176 / NBRC 15968 / NCIMB 11800 / UQM 2034</strain>
    </source>
</reference>
<keyword evidence="3" id="KW-0328">Glycosyltransferase</keyword>
<dbReference type="PANTHER" id="PTHR47505:SF1">
    <property type="entry name" value="DNA UTILIZATION PROTEIN YHGH"/>
    <property type="match status" value="1"/>
</dbReference>
<dbReference type="Pfam" id="PF00156">
    <property type="entry name" value="Pribosyltran"/>
    <property type="match status" value="1"/>
</dbReference>
<dbReference type="KEGG" id="cpi:Cpin_0877"/>
<gene>
    <name evidence="3" type="ordered locus">Cpin_0877</name>
</gene>
<dbReference type="PANTHER" id="PTHR47505">
    <property type="entry name" value="DNA UTILIZATION PROTEIN YHGH"/>
    <property type="match status" value="1"/>
</dbReference>
<dbReference type="CDD" id="cd06223">
    <property type="entry name" value="PRTases_typeI"/>
    <property type="match status" value="1"/>
</dbReference>
<dbReference type="AlphaFoldDB" id="A0A979G053"/>
<sequence length="232" mass="26283">MLIMKSLLSSLLHLFYPHTCDGCGIELTNTEHILCLRCHKRLPFTGYQLLQDNPVEKIFWGRVNVRHAMATCYYRKNAFLQQLIYQFKYKQREDIASYFGRLMGHTLRQSSWLYEIDAILPVPMHPSKIRQRGYNQAMVLASGVAVATEKTLSDGILVRHLQTASQTNKGRLSRWQNVSDSFSLQLNTDLKGKHLLLIDDVITTGATLEACSRLLISAGAAVSICALAFARH</sequence>